<feature type="signal peptide" evidence="1">
    <location>
        <begin position="1"/>
        <end position="22"/>
    </location>
</feature>
<protein>
    <submittedName>
        <fullName evidence="2">SusD/RagB family nutrient-binding outer membrane lipoprotein</fullName>
    </submittedName>
</protein>
<evidence type="ECO:0000313" key="3">
    <source>
        <dbReference type="Proteomes" id="UP001209885"/>
    </source>
</evidence>
<keyword evidence="1" id="KW-0732">Signal</keyword>
<dbReference type="EMBL" id="JAPFQN010000007">
    <property type="protein sequence ID" value="MCX2744955.1"/>
    <property type="molecule type" value="Genomic_DNA"/>
</dbReference>
<dbReference type="SUPFAM" id="SSF48452">
    <property type="entry name" value="TPR-like"/>
    <property type="match status" value="1"/>
</dbReference>
<keyword evidence="2" id="KW-0449">Lipoprotein</keyword>
<comment type="caution">
    <text evidence="2">The sequence shown here is derived from an EMBL/GenBank/DDBJ whole genome shotgun (WGS) entry which is preliminary data.</text>
</comment>
<dbReference type="InterPro" id="IPR041662">
    <property type="entry name" value="SusD-like_2"/>
</dbReference>
<name>A0ABT3RUY3_9BACT</name>
<feature type="chain" id="PRO_5046389340" evidence="1">
    <location>
        <begin position="23"/>
        <end position="481"/>
    </location>
</feature>
<dbReference type="Pfam" id="PF12771">
    <property type="entry name" value="SusD-like_2"/>
    <property type="match status" value="1"/>
</dbReference>
<accession>A0ABT3RUY3</accession>
<dbReference type="InterPro" id="IPR011990">
    <property type="entry name" value="TPR-like_helical_dom_sf"/>
</dbReference>
<dbReference type="PROSITE" id="PS51257">
    <property type="entry name" value="PROKAR_LIPOPROTEIN"/>
    <property type="match status" value="1"/>
</dbReference>
<keyword evidence="3" id="KW-1185">Reference proteome</keyword>
<evidence type="ECO:0000313" key="2">
    <source>
        <dbReference type="EMBL" id="MCX2744955.1"/>
    </source>
</evidence>
<proteinExistence type="predicted"/>
<sequence length="481" mass="53296">MKLKIKQSILSVFAFALLAASACTSDFEEINTNPNGPLEVPSSLLISSVLTITGDQMYSTFLGGDMGSCWAQHWGKVQYNDEARYQYRETVTNGMWVTFYARSLADAKKMYELAQQEGNENVQGVALTLSAYVYALLTDVYGPIPMSEALAAPSGNNTPKYDSQPEVYDSLVNMLDLAVDKLGSGVGTINATSDLMYGGDASKWQRFANSLLFRTIMRMSATSEFSNYSSKLQEIYNSGTLFTSRDDEAKFAYLAAAPNNNPIYNTIVEGNRGEFKVNSKMIEVLEANGDPRLSVYAEVNEDGEYRGKPSGYTGLPTDEWNYTNVSSIGEFYLQATNPALFLTYSEQEFFISEAIARGFITGGSALAQEHYNNAVTADLESNGIGAADIASYLEANGYAGVDKIAEEKWVSLYTQGLEAFTEWRRLQVPALDLPVEAVEDEIPSRYRYPRDEQSQNRESYDEAVEMLGGSDNLTTKLWWNK</sequence>
<reference evidence="2 3" key="1">
    <citation type="submission" date="2022-11" db="EMBL/GenBank/DDBJ databases">
        <title>The characterization of three novel Bacteroidetes species and genomic analysis of their roles in tidal elemental geochemical cycles.</title>
        <authorList>
            <person name="Ma K."/>
        </authorList>
    </citation>
    <scope>NUCLEOTIDE SEQUENCE [LARGE SCALE GENOMIC DNA]</scope>
    <source>
        <strain evidence="2 3">M17</strain>
    </source>
</reference>
<organism evidence="2 3">
    <name type="scientific">Mangrovivirga halotolerans</name>
    <dbReference type="NCBI Taxonomy" id="2993936"/>
    <lineage>
        <taxon>Bacteria</taxon>
        <taxon>Pseudomonadati</taxon>
        <taxon>Bacteroidota</taxon>
        <taxon>Cytophagia</taxon>
        <taxon>Cytophagales</taxon>
        <taxon>Mangrovivirgaceae</taxon>
        <taxon>Mangrovivirga</taxon>
    </lineage>
</organism>
<dbReference type="Proteomes" id="UP001209885">
    <property type="component" value="Unassembled WGS sequence"/>
</dbReference>
<dbReference type="RefSeq" id="WP_266057504.1">
    <property type="nucleotide sequence ID" value="NZ_JAPFQN010000007.1"/>
</dbReference>
<gene>
    <name evidence="2" type="ORF">OO013_13820</name>
</gene>
<evidence type="ECO:0000256" key="1">
    <source>
        <dbReference type="SAM" id="SignalP"/>
    </source>
</evidence>
<dbReference type="Gene3D" id="1.25.40.390">
    <property type="match status" value="1"/>
</dbReference>